<proteinExistence type="predicted"/>
<keyword evidence="2" id="KW-1185">Reference proteome</keyword>
<accession>A0A8T0EU86</accession>
<dbReference type="EMBL" id="JABXBU010001863">
    <property type="protein sequence ID" value="KAF8781865.1"/>
    <property type="molecule type" value="Genomic_DNA"/>
</dbReference>
<sequence length="68" mass="8033">MHYVATAPRRIIIRLKERPTFKFCERDELQSAKVKHGSRVQRLTRHIHDNLSFNPQMTSSKCGRLLTK</sequence>
<evidence type="ECO:0000313" key="2">
    <source>
        <dbReference type="Proteomes" id="UP000807504"/>
    </source>
</evidence>
<reference evidence="1" key="2">
    <citation type="submission" date="2020-06" db="EMBL/GenBank/DDBJ databases">
        <authorList>
            <person name="Sheffer M."/>
        </authorList>
    </citation>
    <scope>NUCLEOTIDE SEQUENCE</scope>
</reference>
<organism evidence="1 2">
    <name type="scientific">Argiope bruennichi</name>
    <name type="common">Wasp spider</name>
    <name type="synonym">Aranea bruennichi</name>
    <dbReference type="NCBI Taxonomy" id="94029"/>
    <lineage>
        <taxon>Eukaryota</taxon>
        <taxon>Metazoa</taxon>
        <taxon>Ecdysozoa</taxon>
        <taxon>Arthropoda</taxon>
        <taxon>Chelicerata</taxon>
        <taxon>Arachnida</taxon>
        <taxon>Araneae</taxon>
        <taxon>Araneomorphae</taxon>
        <taxon>Entelegynae</taxon>
        <taxon>Araneoidea</taxon>
        <taxon>Araneidae</taxon>
        <taxon>Argiope</taxon>
    </lineage>
</organism>
<comment type="caution">
    <text evidence="1">The sequence shown here is derived from an EMBL/GenBank/DDBJ whole genome shotgun (WGS) entry which is preliminary data.</text>
</comment>
<gene>
    <name evidence="1" type="ORF">HNY73_012209</name>
</gene>
<reference evidence="1" key="1">
    <citation type="journal article" date="2020" name="bioRxiv">
        <title>Chromosome-level reference genome of the European wasp spider Argiope bruennichi: a resource for studies on range expansion and evolutionary adaptation.</title>
        <authorList>
            <person name="Sheffer M.M."/>
            <person name="Hoppe A."/>
            <person name="Krehenwinkel H."/>
            <person name="Uhl G."/>
            <person name="Kuss A.W."/>
            <person name="Jensen L."/>
            <person name="Jensen C."/>
            <person name="Gillespie R.G."/>
            <person name="Hoff K.J."/>
            <person name="Prost S."/>
        </authorList>
    </citation>
    <scope>NUCLEOTIDE SEQUENCE</scope>
</reference>
<protein>
    <submittedName>
        <fullName evidence="1">Uncharacterized protein</fullName>
    </submittedName>
</protein>
<dbReference type="AlphaFoldDB" id="A0A8T0EU86"/>
<name>A0A8T0EU86_ARGBR</name>
<evidence type="ECO:0000313" key="1">
    <source>
        <dbReference type="EMBL" id="KAF8781865.1"/>
    </source>
</evidence>
<dbReference type="Proteomes" id="UP000807504">
    <property type="component" value="Unassembled WGS sequence"/>
</dbReference>